<evidence type="ECO:0008006" key="3">
    <source>
        <dbReference type="Google" id="ProtNLM"/>
    </source>
</evidence>
<keyword evidence="2" id="KW-1185">Reference proteome</keyword>
<dbReference type="EMBL" id="JABTTQ020000008">
    <property type="protein sequence ID" value="KAK6151075.1"/>
    <property type="molecule type" value="Genomic_DNA"/>
</dbReference>
<accession>A0ABR0WXY9</accession>
<evidence type="ECO:0000313" key="2">
    <source>
        <dbReference type="Proteomes" id="UP001318860"/>
    </source>
</evidence>
<dbReference type="Proteomes" id="UP001318860">
    <property type="component" value="Unassembled WGS sequence"/>
</dbReference>
<dbReference type="InterPro" id="IPR006912">
    <property type="entry name" value="Harbinger_derived_prot"/>
</dbReference>
<proteinExistence type="predicted"/>
<gene>
    <name evidence="1" type="ORF">DH2020_016007</name>
</gene>
<dbReference type="Pfam" id="PF04827">
    <property type="entry name" value="Plant_tran"/>
    <property type="match status" value="1"/>
</dbReference>
<evidence type="ECO:0000313" key="1">
    <source>
        <dbReference type="EMBL" id="KAK6151075.1"/>
    </source>
</evidence>
<dbReference type="PANTHER" id="PTHR47150:SF7">
    <property type="entry name" value="NUCLEASE"/>
    <property type="match status" value="1"/>
</dbReference>
<protein>
    <recommendedName>
        <fullName evidence="3">Nuclease</fullName>
    </recommendedName>
</protein>
<comment type="caution">
    <text evidence="1">The sequence shown here is derived from an EMBL/GenBank/DDBJ whole genome shotgun (WGS) entry which is preliminary data.</text>
</comment>
<dbReference type="PANTHER" id="PTHR47150">
    <property type="entry name" value="OS12G0169200 PROTEIN"/>
    <property type="match status" value="1"/>
</dbReference>
<name>A0ABR0WXY9_REHGL</name>
<organism evidence="1 2">
    <name type="scientific">Rehmannia glutinosa</name>
    <name type="common">Chinese foxglove</name>
    <dbReference type="NCBI Taxonomy" id="99300"/>
    <lineage>
        <taxon>Eukaryota</taxon>
        <taxon>Viridiplantae</taxon>
        <taxon>Streptophyta</taxon>
        <taxon>Embryophyta</taxon>
        <taxon>Tracheophyta</taxon>
        <taxon>Spermatophyta</taxon>
        <taxon>Magnoliopsida</taxon>
        <taxon>eudicotyledons</taxon>
        <taxon>Gunneridae</taxon>
        <taxon>Pentapetalae</taxon>
        <taxon>asterids</taxon>
        <taxon>lamiids</taxon>
        <taxon>Lamiales</taxon>
        <taxon>Orobanchaceae</taxon>
        <taxon>Rehmannieae</taxon>
        <taxon>Rehmannia</taxon>
    </lineage>
</organism>
<reference evidence="1 2" key="1">
    <citation type="journal article" date="2021" name="Comput. Struct. Biotechnol. J.">
        <title>De novo genome assembly of the potent medicinal plant Rehmannia glutinosa using nanopore technology.</title>
        <authorList>
            <person name="Ma L."/>
            <person name="Dong C."/>
            <person name="Song C."/>
            <person name="Wang X."/>
            <person name="Zheng X."/>
            <person name="Niu Y."/>
            <person name="Chen S."/>
            <person name="Feng W."/>
        </authorList>
    </citation>
    <scope>NUCLEOTIDE SEQUENCE [LARGE SCALE GENOMIC DNA]</scope>
    <source>
        <strain evidence="1">DH-2019</strain>
    </source>
</reference>
<sequence>MSSRKIINMLIDDSDSEDDLEMILASMEGVLLNKRRRVMGSIPGHKTIFRNRIFGHKKIFNDYFGKHVVYSSKLFRRRFRMRQSLFIRIQADVEIFDLYFVQKRNSAGTLGLSSLQKITAAMRMLAYGVSADYVDEYVRIGGSTAIEILKRFVKAVISIYSEKYLRSPNKEDVAILLKEGKNRGFPGMLGSIDCMHWKWKNCPVAWKGMYVGHVNEPTIILEAIASHDLWIWHAFFGLPGSHNDINVLDRSFLFTDLVEGRAPPANYSVNGHDYTMGYYLVDGIYPPWSTFVKTIPSPRDNKHKTFAAAQESARKDVERAFGVLQSRFAIIRGPARFWHRETLKDIMKACIILHNMIVEDERDARDLDFNYDALDDAIPPVSVSHEHTTELMKFIQCHHRIRDRNIHSQLQTDLIEHIWQIHGAQ</sequence>